<dbReference type="SMART" id="SM00323">
    <property type="entry name" value="RasGAP"/>
    <property type="match status" value="1"/>
</dbReference>
<dbReference type="Gene3D" id="1.10.506.10">
    <property type="entry name" value="GTPase Activation - p120gap, domain 1"/>
    <property type="match status" value="1"/>
</dbReference>
<dbReference type="Pfam" id="PF00616">
    <property type="entry name" value="RasGAP"/>
    <property type="match status" value="1"/>
</dbReference>
<dbReference type="SUPFAM" id="SSF48350">
    <property type="entry name" value="GTPase activation domain, GAP"/>
    <property type="match status" value="1"/>
</dbReference>
<evidence type="ECO:0000256" key="1">
    <source>
        <dbReference type="SAM" id="Coils"/>
    </source>
</evidence>
<evidence type="ECO:0000313" key="6">
    <source>
        <dbReference type="Proteomes" id="UP000187283"/>
    </source>
</evidence>
<evidence type="ECO:0000256" key="2">
    <source>
        <dbReference type="SAM" id="MobiDB-lite"/>
    </source>
</evidence>
<feature type="region of interest" description="Disordered" evidence="2">
    <location>
        <begin position="355"/>
        <end position="401"/>
    </location>
</feature>
<dbReference type="GO" id="GO:1903479">
    <property type="term" value="P:mitotic actomyosin contractile ring assembly actin filament organization"/>
    <property type="evidence" value="ECO:0007669"/>
    <property type="project" value="TreeGrafter"/>
</dbReference>
<dbReference type="InterPro" id="IPR000593">
    <property type="entry name" value="RasGAP_C"/>
</dbReference>
<dbReference type="Pfam" id="PF00612">
    <property type="entry name" value="IQ"/>
    <property type="match status" value="2"/>
</dbReference>
<gene>
    <name evidence="5" type="ORF">AYI70_g1248</name>
</gene>
<protein>
    <submittedName>
        <fullName evidence="5">Ras GTPase-activating-like protein IQGAP1</fullName>
    </submittedName>
</protein>
<proteinExistence type="predicted"/>
<organism evidence="5 6">
    <name type="scientific">Smittium culicis</name>
    <dbReference type="NCBI Taxonomy" id="133412"/>
    <lineage>
        <taxon>Eukaryota</taxon>
        <taxon>Fungi</taxon>
        <taxon>Fungi incertae sedis</taxon>
        <taxon>Zoopagomycota</taxon>
        <taxon>Kickxellomycotina</taxon>
        <taxon>Harpellomycetes</taxon>
        <taxon>Harpellales</taxon>
        <taxon>Legeriomycetaceae</taxon>
        <taxon>Smittium</taxon>
    </lineage>
</organism>
<feature type="coiled-coil region" evidence="1">
    <location>
        <begin position="305"/>
        <end position="332"/>
    </location>
</feature>
<feature type="coiled-coil region" evidence="1">
    <location>
        <begin position="1649"/>
        <end position="1676"/>
    </location>
</feature>
<dbReference type="SUPFAM" id="SSF143885">
    <property type="entry name" value="RGC domain-like"/>
    <property type="match status" value="1"/>
</dbReference>
<dbReference type="Pfam" id="PF03836">
    <property type="entry name" value="RasGAP_C"/>
    <property type="match status" value="1"/>
</dbReference>
<dbReference type="SMART" id="SM00015">
    <property type="entry name" value="IQ"/>
    <property type="match status" value="3"/>
</dbReference>
<dbReference type="STRING" id="133412.A0A1R1YE01"/>
<feature type="compositionally biased region" description="Low complexity" evidence="2">
    <location>
        <begin position="355"/>
        <end position="375"/>
    </location>
</feature>
<dbReference type="PANTHER" id="PTHR14149">
    <property type="entry name" value="RAS GTPASE-ACTIVATING PROTEIN WITH IQ MOTIF"/>
    <property type="match status" value="1"/>
</dbReference>
<dbReference type="InterPro" id="IPR000048">
    <property type="entry name" value="IQ_motif_EF-hand-BS"/>
</dbReference>
<sequence>MVRVRSDTVVETYDYSDDDYISGISYPSKFAQTPTASPILNSNIHSPSTNSKISPLFNRNTLMLNSKAPKSPLSALNSPNLAELFSNGFPHIRKSAAPNSSDRPMSALSSQYDDMLINRPITSMLLEYPDSPDVAGLRGRHRLQKDLASNAIDSYNMRNGRWCDIERKYLAAYEYLCHVVEAKQWIETCIGRELPAIEELEESLRDGIALAELARVICPSLNVRIYKGPKSRSMNKRTRRKSKKLNFKHTDNINYFLKAIAYVGLPKQFFFELTDVYDAKNIPKLIYCIHATSHFLESQGITIGIQDLVGHLEFSEQQLEETQQKLDNLGTNNMVMFNGLNRRVSDEHQKLSASYSSISKSNSSNSTLNSKSSSNVRDSADKSPNTPEIEDPNPDTSLTSLPVDYSKGKFSQFCIQNPEFVHLLQYMTRRFLAIKIDTAEHIQYYNQIISATKFIQNHARSIFARRIVANLKLSSQQLAKSVSSTSSSKSYSQYTEFLSDSERNDLLNLKSVAEIEADNQLELEKLAASQRINNSSSRSNISSNYSSNRGSASIHTLFKSLNIDSDLQSQQELENDEKLLQEQKLLEEQKLIEQQKLLEEQKLIEEQKLLEEQNNAKIAFEKEQERINQLNMIKEQERLEVQKLEVQRDEFLKRVILVQAYCRSKLAKTLVSDMRLWTNHIKCVQARCRGYLARLEVRHRLDNYRQLKDVVTKVQSLCRGYLVRKNFQSREEHYKRNIRVVINCQNLLKAKLANIAYRTFTIQDTVPTPKSVSTCAPLLEDTDQDLYEELEIDSLRHKTINKIRNNQSTEQNLKELDIKIALLVRNKISLEDIIKQHKSFFGIFKDFRTPSFIGNVSFRNSISNFSLSGSAPAGSLYSLRNLNRESQRRLESYQHLLYLLQTQPIYLSRLLCYQNSIMPNSANNDSKVLKNDSNLDFIQTARNNISNTNTKKEFLTDYTLLALFGYAQNSREDYLFLNLLRSVLEIEIKESHSLDYFLSSESKFSKLFKIYCNLDKDIKYITGIFSPIIKRFLSKNVENFELDPLAIYRNLIKESEKMTGKPSPKPLDISRDLALADPETRPIFIENLVCLRELTNEFMDVILSSLDSMPYGIRYLASQLLHFLSEKLPHKSESELLSTICSIVFSNYFFPYISSPSDHNIADSHSISKHHKKILELSAEILLNISSGTQFSSNDIFLQPLNNFVKFSSARFLEYSYSFTKIISIESHYQIDEFSDFINVDTLALHVSVEDLLNIHYSISSNIEYVAPKLSVDIKEIAQGNEALQKWLRKSGRRNSLRKYSSTYFSESSAALPLASIASIPNSTESSNALDNIIDLLPPGTVLVEREDEHNPNNTSIVLDDPLLVISRELGPPPRLRNDPYANSIITLNLSDRFAYDSMSFMNSSTAPNSSSSAYSTSVLNINNSPSKLISSSLANSADSRTNDIFNLKSDKSSAMHNLFLKAKRMWIAILRVQSGNSLLEILKSPVSHEDEERWNFVVQDEVFKIEQRRKYLQSTWDAQQIAQQQFSASSASSTANAGFKGADNLLKAATKIPDLPKVMPPIPGEAIVREFQNMTFTQLKLAVMSAMQTLEISNWVEKPRRSAIGGAKMSRQPNKSNHYYVFKIRAADNYQGMLNAIARDLKTKSSRREERRAELRKIRQTLISLEQKSISLEKQKLIFEQYLTSCVEKLTYNNSKPSGFGSTKLGSKLSSTGKFLKRKIFKSSSNASASSFNIAGFADATGGKFNGGDTKSNYRNSVAGVPKFGSFKYNAEKLYLKGVLISVEGFSPRQLDKISLSISCDEPGVFDLQLFLMGNPMMNNGGKAELTLDELYEKEYSNITVITLFDNKVKLNVNLLSFLINKKFFR</sequence>
<evidence type="ECO:0000259" key="4">
    <source>
        <dbReference type="PROSITE" id="PS50021"/>
    </source>
</evidence>
<dbReference type="EMBL" id="LSSN01000255">
    <property type="protein sequence ID" value="OMJ24926.1"/>
    <property type="molecule type" value="Genomic_DNA"/>
</dbReference>
<dbReference type="Gene3D" id="1.10.418.10">
    <property type="entry name" value="Calponin-like domain"/>
    <property type="match status" value="1"/>
</dbReference>
<dbReference type="SUPFAM" id="SSF47576">
    <property type="entry name" value="Calponin-homology domain, CH-domain"/>
    <property type="match status" value="1"/>
</dbReference>
<dbReference type="PROSITE" id="PS50096">
    <property type="entry name" value="IQ"/>
    <property type="match status" value="2"/>
</dbReference>
<evidence type="ECO:0000313" key="5">
    <source>
        <dbReference type="EMBL" id="OMJ24926.1"/>
    </source>
</evidence>
<dbReference type="GO" id="GO:0110085">
    <property type="term" value="C:mitotic actomyosin contractile ring"/>
    <property type="evidence" value="ECO:0007669"/>
    <property type="project" value="TreeGrafter"/>
</dbReference>
<dbReference type="PROSITE" id="PS50018">
    <property type="entry name" value="RAS_GTPASE_ACTIV_2"/>
    <property type="match status" value="1"/>
</dbReference>
<dbReference type="GO" id="GO:0005516">
    <property type="term" value="F:calmodulin binding"/>
    <property type="evidence" value="ECO:0007669"/>
    <property type="project" value="TreeGrafter"/>
</dbReference>
<dbReference type="Proteomes" id="UP000187283">
    <property type="component" value="Unassembled WGS sequence"/>
</dbReference>
<keyword evidence="1" id="KW-0175">Coiled coil</keyword>
<dbReference type="Gene3D" id="1.20.5.190">
    <property type="match status" value="1"/>
</dbReference>
<feature type="domain" description="Calponin-homology (CH)" evidence="4">
    <location>
        <begin position="176"/>
        <end position="296"/>
    </location>
</feature>
<feature type="coiled-coil region" evidence="1">
    <location>
        <begin position="570"/>
        <end position="654"/>
    </location>
</feature>
<evidence type="ECO:0000259" key="3">
    <source>
        <dbReference type="PROSITE" id="PS50018"/>
    </source>
</evidence>
<feature type="domain" description="Ras-GAP" evidence="3">
    <location>
        <begin position="971"/>
        <end position="1187"/>
    </location>
</feature>
<reference evidence="5 6" key="1">
    <citation type="submission" date="2017-01" db="EMBL/GenBank/DDBJ databases">
        <authorList>
            <person name="Mah S.A."/>
            <person name="Swanson W.J."/>
            <person name="Moy G.W."/>
            <person name="Vacquier V.D."/>
        </authorList>
    </citation>
    <scope>NUCLEOTIDE SEQUENCE [LARGE SCALE GENOMIC DNA]</scope>
    <source>
        <strain evidence="5 6">GSMNP</strain>
    </source>
</reference>
<comment type="caution">
    <text evidence="5">The sequence shown here is derived from an EMBL/GenBank/DDBJ whole genome shotgun (WGS) entry which is preliminary data.</text>
</comment>
<name>A0A1R1YE01_9FUNG</name>
<dbReference type="InterPro" id="IPR001715">
    <property type="entry name" value="CH_dom"/>
</dbReference>
<accession>A0A1R1YE01</accession>
<dbReference type="InterPro" id="IPR001936">
    <property type="entry name" value="RasGAP_dom"/>
</dbReference>
<dbReference type="OrthoDB" id="775356at2759"/>
<keyword evidence="6" id="KW-1185">Reference proteome</keyword>
<dbReference type="PANTHER" id="PTHR14149:SF14">
    <property type="entry name" value="CALPONIN-HOMOLOGY (CH) DOMAIN-CONTAINING PROTEIN"/>
    <property type="match status" value="1"/>
</dbReference>
<dbReference type="CDD" id="cd21206">
    <property type="entry name" value="CH_IQGAP"/>
    <property type="match status" value="1"/>
</dbReference>
<dbReference type="GO" id="GO:0051015">
    <property type="term" value="F:actin filament binding"/>
    <property type="evidence" value="ECO:0007669"/>
    <property type="project" value="TreeGrafter"/>
</dbReference>
<dbReference type="GO" id="GO:0005096">
    <property type="term" value="F:GTPase activator activity"/>
    <property type="evidence" value="ECO:0007669"/>
    <property type="project" value="TreeGrafter"/>
</dbReference>
<dbReference type="PROSITE" id="PS50021">
    <property type="entry name" value="CH"/>
    <property type="match status" value="1"/>
</dbReference>
<dbReference type="Pfam" id="PF00307">
    <property type="entry name" value="CH"/>
    <property type="match status" value="1"/>
</dbReference>
<dbReference type="InterPro" id="IPR036872">
    <property type="entry name" value="CH_dom_sf"/>
</dbReference>
<dbReference type="SMART" id="SM00033">
    <property type="entry name" value="CH"/>
    <property type="match status" value="1"/>
</dbReference>
<dbReference type="InterPro" id="IPR008936">
    <property type="entry name" value="Rho_GTPase_activation_prot"/>
</dbReference>